<name>A0ACC1TBX8_9APHY</name>
<dbReference type="Proteomes" id="UP001148662">
    <property type="component" value="Unassembled WGS sequence"/>
</dbReference>
<accession>A0ACC1TBX8</accession>
<gene>
    <name evidence="1" type="ORF">NM688_g1184</name>
</gene>
<sequence>MSQGQAVTPFRVVTNSFEIRRLPIKPFYHYDAVIIKKDSRGDKPCPRQRCAQVIDRLQDSHPEIFNPRASYDGYRNMFSSHQFDDGQYTVQFGPRSVFEIKIMNVSTIHTADLMRFTTREGAADPLIAQNTIPVTLLQVIVSQGPHLAHNFSLHAKSFYEERNAFDLANKGIQGWRGYFQSVRPVLGRFIINVNTTAAAFYKPGKLTDVAPDAVNLRDRRTLIQRVNTDDRVFEELRRFYKGVVVSVEPNGLRKKITNIVRSAGRQVFDRDGAQITVECYVQRPVVVQEYWAEHHNIMLRWPDAFGVQVGYRDGIFPAEVCTVVAGQRYKKKLSPEDTAAFIDKTKTRPDQKMREIRQAVSGQVGPLNYAHSSWMLDAGIEVSTNPIHLEGHILPTPMVQYGSGPLKVGGGAWNVMRQRLVNPARVDRWGVVLFDDSPGIKDRANEFLQMLVRNMSQLGIQFTSPPVKESGEPADAWSSLKRTWHKAVSDLPPMRNPDGSLRADADGDPLMPRPSFILVVLPANAAELRKQVKQWGDVKFGIVTQCVRGGKYDKPNGRDQYCNNVALKINAKLGGVNNHARPGTATANLMKEAMFVGDLVASMDPNATKYHVYVAAQPPRQEIITDMARMLRDAIRDYGNLRQALPAAIVIYRDGVSEGEYAKVEQEEIRSIEATIKDVSREYKELHNYTRPIHLVFIVVGKRHHNRFFPEDKSQGDRSGNCPPGLVVDQGIVHSKYIDFYLLSHTAIVGTSRPSHYVVLRNTPNVGADRLHELSYALCHVYASATRAVSIPAPVYYADRVCARVADFQFHPSLYEDDHSTDGGTDTPFPLEKWKQGLGLSRLTQQMYFL</sequence>
<protein>
    <submittedName>
        <fullName evidence="1">Uncharacterized protein</fullName>
    </submittedName>
</protein>
<keyword evidence="2" id="KW-1185">Reference proteome</keyword>
<evidence type="ECO:0000313" key="1">
    <source>
        <dbReference type="EMBL" id="KAJ3557974.1"/>
    </source>
</evidence>
<dbReference type="EMBL" id="JANHOG010000118">
    <property type="protein sequence ID" value="KAJ3557974.1"/>
    <property type="molecule type" value="Genomic_DNA"/>
</dbReference>
<proteinExistence type="predicted"/>
<reference evidence="1" key="1">
    <citation type="submission" date="2022-07" db="EMBL/GenBank/DDBJ databases">
        <title>Genome Sequence of Phlebia brevispora.</title>
        <authorList>
            <person name="Buettner E."/>
        </authorList>
    </citation>
    <scope>NUCLEOTIDE SEQUENCE</scope>
    <source>
        <strain evidence="1">MPL23</strain>
    </source>
</reference>
<comment type="caution">
    <text evidence="1">The sequence shown here is derived from an EMBL/GenBank/DDBJ whole genome shotgun (WGS) entry which is preliminary data.</text>
</comment>
<evidence type="ECO:0000313" key="2">
    <source>
        <dbReference type="Proteomes" id="UP001148662"/>
    </source>
</evidence>
<organism evidence="1 2">
    <name type="scientific">Phlebia brevispora</name>
    <dbReference type="NCBI Taxonomy" id="194682"/>
    <lineage>
        <taxon>Eukaryota</taxon>
        <taxon>Fungi</taxon>
        <taxon>Dikarya</taxon>
        <taxon>Basidiomycota</taxon>
        <taxon>Agaricomycotina</taxon>
        <taxon>Agaricomycetes</taxon>
        <taxon>Polyporales</taxon>
        <taxon>Meruliaceae</taxon>
        <taxon>Phlebia</taxon>
    </lineage>
</organism>